<dbReference type="AlphaFoldDB" id="A0A2R6NTH6"/>
<feature type="region of interest" description="Disordered" evidence="1">
    <location>
        <begin position="68"/>
        <end position="165"/>
    </location>
</feature>
<dbReference type="STRING" id="98765.A0A2R6NTH6"/>
<feature type="compositionally biased region" description="Basic and acidic residues" evidence="1">
    <location>
        <begin position="137"/>
        <end position="154"/>
    </location>
</feature>
<comment type="caution">
    <text evidence="2">The sequence shown here is derived from an EMBL/GenBank/DDBJ whole genome shotgun (WGS) entry which is preliminary data.</text>
</comment>
<keyword evidence="3" id="KW-1185">Reference proteome</keyword>
<evidence type="ECO:0000256" key="1">
    <source>
        <dbReference type="SAM" id="MobiDB-lite"/>
    </source>
</evidence>
<evidence type="ECO:0000313" key="2">
    <source>
        <dbReference type="EMBL" id="PSR76375.1"/>
    </source>
</evidence>
<proteinExistence type="predicted"/>
<dbReference type="OrthoDB" id="3824970at2759"/>
<gene>
    <name evidence="2" type="ORF">PHLCEN_2v8471</name>
</gene>
<reference evidence="2 3" key="1">
    <citation type="submission" date="2018-02" db="EMBL/GenBank/DDBJ databases">
        <title>Genome sequence of the basidiomycete white-rot fungus Phlebia centrifuga.</title>
        <authorList>
            <person name="Granchi Z."/>
            <person name="Peng M."/>
            <person name="de Vries R.P."/>
            <person name="Hilden K."/>
            <person name="Makela M.R."/>
            <person name="Grigoriev I."/>
            <person name="Riley R."/>
        </authorList>
    </citation>
    <scope>NUCLEOTIDE SEQUENCE [LARGE SCALE GENOMIC DNA]</scope>
    <source>
        <strain evidence="2 3">FBCC195</strain>
    </source>
</reference>
<protein>
    <submittedName>
        <fullName evidence="2">Uncharacterized protein</fullName>
    </submittedName>
</protein>
<dbReference type="EMBL" id="MLYV02000847">
    <property type="protein sequence ID" value="PSR76375.1"/>
    <property type="molecule type" value="Genomic_DNA"/>
</dbReference>
<name>A0A2R6NTH6_9APHY</name>
<sequence length="165" mass="18578">MFPDIPRCVCPSPVVPSYRSIAHIPHLEKIYILSFFEAVTSNRPQIRSSNEGSSPPYVPNAYYLNTKPCTDHRITQQPPPAYYTIYPRTATPDAPRPGPAANTNQNKSAPQPKENLISRYRLENRLDSSAASSATEDPLKWDDSPEKREAGLRERKARMVLAARQ</sequence>
<dbReference type="Proteomes" id="UP000186601">
    <property type="component" value="Unassembled WGS sequence"/>
</dbReference>
<accession>A0A2R6NTH6</accession>
<evidence type="ECO:0000313" key="3">
    <source>
        <dbReference type="Proteomes" id="UP000186601"/>
    </source>
</evidence>
<organism evidence="2 3">
    <name type="scientific">Hermanssonia centrifuga</name>
    <dbReference type="NCBI Taxonomy" id="98765"/>
    <lineage>
        <taxon>Eukaryota</taxon>
        <taxon>Fungi</taxon>
        <taxon>Dikarya</taxon>
        <taxon>Basidiomycota</taxon>
        <taxon>Agaricomycotina</taxon>
        <taxon>Agaricomycetes</taxon>
        <taxon>Polyporales</taxon>
        <taxon>Meruliaceae</taxon>
        <taxon>Hermanssonia</taxon>
    </lineage>
</organism>